<evidence type="ECO:0000259" key="8">
    <source>
        <dbReference type="PROSITE" id="PS50110"/>
    </source>
</evidence>
<keyword evidence="4" id="KW-0238">DNA-binding</keyword>
<dbReference type="Proteomes" id="UP001062165">
    <property type="component" value="Chromosome"/>
</dbReference>
<dbReference type="InterPro" id="IPR002197">
    <property type="entry name" value="HTH_Fis"/>
</dbReference>
<dbReference type="PROSITE" id="PS00675">
    <property type="entry name" value="SIGMA54_INTERACT_1"/>
    <property type="match status" value="1"/>
</dbReference>
<evidence type="ECO:0000256" key="4">
    <source>
        <dbReference type="ARBA" id="ARBA00023125"/>
    </source>
</evidence>
<keyword evidence="3" id="KW-0805">Transcription regulation</keyword>
<keyword evidence="5" id="KW-0804">Transcription</keyword>
<accession>A0ABY6CWS4</accession>
<dbReference type="InterPro" id="IPR011006">
    <property type="entry name" value="CheY-like_superfamily"/>
</dbReference>
<evidence type="ECO:0000256" key="2">
    <source>
        <dbReference type="ARBA" id="ARBA00022840"/>
    </source>
</evidence>
<evidence type="ECO:0000256" key="5">
    <source>
        <dbReference type="ARBA" id="ARBA00023163"/>
    </source>
</evidence>
<dbReference type="Gene3D" id="1.10.10.60">
    <property type="entry name" value="Homeodomain-like"/>
    <property type="match status" value="1"/>
</dbReference>
<dbReference type="PROSITE" id="PS00688">
    <property type="entry name" value="SIGMA54_INTERACT_3"/>
    <property type="match status" value="1"/>
</dbReference>
<sequence>MRILVVDDDPAFNQLVSNYLQRQGFMITSRHSSKGGLEELSKDKFDLVLADYKLPDLDGLALIKKIKSSYAGLPVILITNYADIRIAVDSIKLGAYEFVTKPVNPDELLKVIKQAMAKSGTQEERSLQKSIDSSEYIIGQNTHTNQLWKHVTMVAPTKMCVLMIGESGTGKEHIARTIHKLSRRNNSPFVAVDCGALSVDLAGSELFGHVKGAFTGAHIDKKGLFEEAHGGTLFLDEVGNLPYEVQVLLLRAIQEGIIKKVGNNQEIKVDVRLIAATNEDLDSATEENTFRNDLYHRLNEFELNVPPLKDRLDDLDEFCQFFIKQACIELEKTPLPISTEVRDIFQTYHWPGNLRELKNIIRRAVLLATGDQITIESLPTGLMEDHRKKQATPLAPANDLVLQEELNIKNHSQVQEKQLIENALEKYKYNKTKAANALSIDRSTLYYKIKQYSIDC</sequence>
<dbReference type="Pfam" id="PF02954">
    <property type="entry name" value="HTH_8"/>
    <property type="match status" value="1"/>
</dbReference>
<evidence type="ECO:0000256" key="3">
    <source>
        <dbReference type="ARBA" id="ARBA00023015"/>
    </source>
</evidence>
<evidence type="ECO:0000256" key="1">
    <source>
        <dbReference type="ARBA" id="ARBA00022741"/>
    </source>
</evidence>
<dbReference type="InterPro" id="IPR025662">
    <property type="entry name" value="Sigma_54_int_dom_ATP-bd_1"/>
</dbReference>
<evidence type="ECO:0000313" key="9">
    <source>
        <dbReference type="EMBL" id="UXX77794.1"/>
    </source>
</evidence>
<feature type="domain" description="Response regulatory" evidence="8">
    <location>
        <begin position="2"/>
        <end position="116"/>
    </location>
</feature>
<dbReference type="EMBL" id="CP106735">
    <property type="protein sequence ID" value="UXX77794.1"/>
    <property type="molecule type" value="Genomic_DNA"/>
</dbReference>
<keyword evidence="6" id="KW-0597">Phosphoprotein</keyword>
<dbReference type="SUPFAM" id="SSF46689">
    <property type="entry name" value="Homeodomain-like"/>
    <property type="match status" value="1"/>
</dbReference>
<proteinExistence type="predicted"/>
<dbReference type="PANTHER" id="PTHR32071">
    <property type="entry name" value="TRANSCRIPTIONAL REGULATORY PROTEIN"/>
    <property type="match status" value="1"/>
</dbReference>
<dbReference type="Gene3D" id="3.40.50.300">
    <property type="entry name" value="P-loop containing nucleotide triphosphate hydrolases"/>
    <property type="match status" value="1"/>
</dbReference>
<dbReference type="SMART" id="SM00448">
    <property type="entry name" value="REC"/>
    <property type="match status" value="1"/>
</dbReference>
<evidence type="ECO:0000256" key="6">
    <source>
        <dbReference type="PROSITE-ProRule" id="PRU00169"/>
    </source>
</evidence>
<dbReference type="InterPro" id="IPR002078">
    <property type="entry name" value="Sigma_54_int"/>
</dbReference>
<name>A0ABY6CWS4_9BACT</name>
<dbReference type="Pfam" id="PF25601">
    <property type="entry name" value="AAA_lid_14"/>
    <property type="match status" value="1"/>
</dbReference>
<feature type="domain" description="Sigma-54 factor interaction" evidence="7">
    <location>
        <begin position="137"/>
        <end position="366"/>
    </location>
</feature>
<dbReference type="Gene3D" id="1.10.8.60">
    <property type="match status" value="1"/>
</dbReference>
<dbReference type="Gene3D" id="3.40.50.2300">
    <property type="match status" value="1"/>
</dbReference>
<keyword evidence="10" id="KW-1185">Reference proteome</keyword>
<dbReference type="CDD" id="cd00009">
    <property type="entry name" value="AAA"/>
    <property type="match status" value="1"/>
</dbReference>
<dbReference type="PROSITE" id="PS50045">
    <property type="entry name" value="SIGMA54_INTERACT_4"/>
    <property type="match status" value="1"/>
</dbReference>
<dbReference type="RefSeq" id="WP_263049541.1">
    <property type="nucleotide sequence ID" value="NZ_CP106735.1"/>
</dbReference>
<organism evidence="9 10">
    <name type="scientific">Reichenbachiella carrageenanivorans</name>
    <dbReference type="NCBI Taxonomy" id="2979869"/>
    <lineage>
        <taxon>Bacteria</taxon>
        <taxon>Pseudomonadati</taxon>
        <taxon>Bacteroidota</taxon>
        <taxon>Cytophagia</taxon>
        <taxon>Cytophagales</taxon>
        <taxon>Reichenbachiellaceae</taxon>
        <taxon>Reichenbachiella</taxon>
    </lineage>
</organism>
<dbReference type="InterPro" id="IPR025944">
    <property type="entry name" value="Sigma_54_int_dom_CS"/>
</dbReference>
<dbReference type="InterPro" id="IPR009057">
    <property type="entry name" value="Homeodomain-like_sf"/>
</dbReference>
<dbReference type="Pfam" id="PF00072">
    <property type="entry name" value="Response_reg"/>
    <property type="match status" value="1"/>
</dbReference>
<feature type="modified residue" description="4-aspartylphosphate" evidence="6">
    <location>
        <position position="51"/>
    </location>
</feature>
<dbReference type="PANTHER" id="PTHR32071:SF81">
    <property type="entry name" value="PROPIONATE CATABOLISM OPERON REGULATORY PROTEIN"/>
    <property type="match status" value="1"/>
</dbReference>
<dbReference type="PRINTS" id="PR01590">
    <property type="entry name" value="HTHFIS"/>
</dbReference>
<dbReference type="Pfam" id="PF00158">
    <property type="entry name" value="Sigma54_activat"/>
    <property type="match status" value="1"/>
</dbReference>
<keyword evidence="1" id="KW-0547">Nucleotide-binding</keyword>
<dbReference type="InterPro" id="IPR001789">
    <property type="entry name" value="Sig_transdc_resp-reg_receiver"/>
</dbReference>
<gene>
    <name evidence="9" type="ORF">N7E81_10470</name>
</gene>
<dbReference type="SMART" id="SM00382">
    <property type="entry name" value="AAA"/>
    <property type="match status" value="1"/>
</dbReference>
<reference evidence="9" key="1">
    <citation type="submission" date="2022-10" db="EMBL/GenBank/DDBJ databases">
        <title>Comparative genomics and taxonomic characterization of three novel marine species of genus Reichenbachiella exhibiting antioxidant and polysaccharide degradation activities.</title>
        <authorList>
            <person name="Muhammad N."/>
            <person name="Lee Y.-J."/>
            <person name="Ko J."/>
            <person name="Kim S.-G."/>
        </authorList>
    </citation>
    <scope>NUCLEOTIDE SEQUENCE</scope>
    <source>
        <strain evidence="9">Wsw4-B4</strain>
    </source>
</reference>
<keyword evidence="2" id="KW-0067">ATP-binding</keyword>
<dbReference type="PROSITE" id="PS50110">
    <property type="entry name" value="RESPONSE_REGULATORY"/>
    <property type="match status" value="1"/>
</dbReference>
<evidence type="ECO:0000259" key="7">
    <source>
        <dbReference type="PROSITE" id="PS50045"/>
    </source>
</evidence>
<evidence type="ECO:0000313" key="10">
    <source>
        <dbReference type="Proteomes" id="UP001062165"/>
    </source>
</evidence>
<dbReference type="SUPFAM" id="SSF52172">
    <property type="entry name" value="CheY-like"/>
    <property type="match status" value="1"/>
</dbReference>
<dbReference type="InterPro" id="IPR025943">
    <property type="entry name" value="Sigma_54_int_dom_ATP-bd_2"/>
</dbReference>
<dbReference type="InterPro" id="IPR003593">
    <property type="entry name" value="AAA+_ATPase"/>
</dbReference>
<dbReference type="InterPro" id="IPR058031">
    <property type="entry name" value="AAA_lid_NorR"/>
</dbReference>
<dbReference type="SUPFAM" id="SSF52540">
    <property type="entry name" value="P-loop containing nucleoside triphosphate hydrolases"/>
    <property type="match status" value="1"/>
</dbReference>
<dbReference type="InterPro" id="IPR027417">
    <property type="entry name" value="P-loop_NTPase"/>
</dbReference>
<protein>
    <submittedName>
        <fullName evidence="9">Sigma-54 dependent transcriptional regulator</fullName>
    </submittedName>
</protein>
<dbReference type="PROSITE" id="PS00676">
    <property type="entry name" value="SIGMA54_INTERACT_2"/>
    <property type="match status" value="1"/>
</dbReference>